<evidence type="ECO:0000256" key="2">
    <source>
        <dbReference type="ARBA" id="ARBA00007783"/>
    </source>
</evidence>
<dbReference type="InterPro" id="IPR013525">
    <property type="entry name" value="ABC2_TM"/>
</dbReference>
<dbReference type="PANTHER" id="PTHR30413:SF10">
    <property type="entry name" value="CAPSULE POLYSACCHARIDE EXPORT INNER-MEMBRANE PROTEIN CTRC"/>
    <property type="match status" value="1"/>
</dbReference>
<evidence type="ECO:0000256" key="9">
    <source>
        <dbReference type="ARBA" id="ARBA00023047"/>
    </source>
</evidence>
<dbReference type="PROSITE" id="PS51012">
    <property type="entry name" value="ABC_TM2"/>
    <property type="match status" value="1"/>
</dbReference>
<evidence type="ECO:0000256" key="8">
    <source>
        <dbReference type="ARBA" id="ARBA00022989"/>
    </source>
</evidence>
<keyword evidence="5" id="KW-0762">Sugar transport</keyword>
<keyword evidence="9" id="KW-0625">Polysaccharide transport</keyword>
<evidence type="ECO:0000256" key="7">
    <source>
        <dbReference type="ARBA" id="ARBA00022903"/>
    </source>
</evidence>
<keyword evidence="8 11" id="KW-1133">Transmembrane helix</keyword>
<dbReference type="InterPro" id="IPR047817">
    <property type="entry name" value="ABC2_TM_bact-type"/>
</dbReference>
<dbReference type="GO" id="GO:0015774">
    <property type="term" value="P:polysaccharide transport"/>
    <property type="evidence" value="ECO:0007669"/>
    <property type="project" value="UniProtKB-KW"/>
</dbReference>
<feature type="transmembrane region" description="Helical" evidence="11">
    <location>
        <begin position="156"/>
        <end position="175"/>
    </location>
</feature>
<feature type="transmembrane region" description="Helical" evidence="11">
    <location>
        <begin position="187"/>
        <end position="205"/>
    </location>
</feature>
<keyword evidence="14" id="KW-1185">Reference proteome</keyword>
<evidence type="ECO:0000313" key="13">
    <source>
        <dbReference type="EMBL" id="SLN15352.1"/>
    </source>
</evidence>
<evidence type="ECO:0000256" key="3">
    <source>
        <dbReference type="ARBA" id="ARBA00022448"/>
    </source>
</evidence>
<feature type="transmembrane region" description="Helical" evidence="11">
    <location>
        <begin position="74"/>
        <end position="91"/>
    </location>
</feature>
<evidence type="ECO:0000256" key="1">
    <source>
        <dbReference type="ARBA" id="ARBA00004651"/>
    </source>
</evidence>
<dbReference type="EMBL" id="FWFS01000001">
    <property type="protein sequence ID" value="SLN15352.1"/>
    <property type="molecule type" value="Genomic_DNA"/>
</dbReference>
<dbReference type="OrthoDB" id="8479094at2"/>
<name>A0A1Y5REN3_9RHOB</name>
<dbReference type="AlphaFoldDB" id="A0A1Y5REN3"/>
<dbReference type="PANTHER" id="PTHR30413">
    <property type="entry name" value="INNER MEMBRANE TRANSPORT PERMEASE"/>
    <property type="match status" value="1"/>
</dbReference>
<evidence type="ECO:0000259" key="12">
    <source>
        <dbReference type="PROSITE" id="PS51012"/>
    </source>
</evidence>
<reference evidence="13 14" key="1">
    <citation type="submission" date="2017-03" db="EMBL/GenBank/DDBJ databases">
        <authorList>
            <person name="Afonso C.L."/>
            <person name="Miller P.J."/>
            <person name="Scott M.A."/>
            <person name="Spackman E."/>
            <person name="Goraichik I."/>
            <person name="Dimitrov K.M."/>
            <person name="Suarez D.L."/>
            <person name="Swayne D.E."/>
        </authorList>
    </citation>
    <scope>NUCLEOTIDE SEQUENCE [LARGE SCALE GENOMIC DNA]</scope>
    <source>
        <strain evidence="13 14">CECT 8620</strain>
    </source>
</reference>
<comment type="subcellular location">
    <subcellularLocation>
        <location evidence="11">Cell inner membrane</location>
        <topology evidence="11">Multi-pass membrane protein</topology>
    </subcellularLocation>
    <subcellularLocation>
        <location evidence="1">Cell membrane</location>
        <topology evidence="1">Multi-pass membrane protein</topology>
    </subcellularLocation>
</comment>
<protein>
    <recommendedName>
        <fullName evidence="11">Transport permease protein</fullName>
    </recommendedName>
</protein>
<dbReference type="PRINTS" id="PR00164">
    <property type="entry name" value="ABC2TRNSPORT"/>
</dbReference>
<keyword evidence="3 11" id="KW-0813">Transport</keyword>
<organism evidence="13 14">
    <name type="scientific">Aquimixticola soesokkakensis</name>
    <dbReference type="NCBI Taxonomy" id="1519096"/>
    <lineage>
        <taxon>Bacteria</taxon>
        <taxon>Pseudomonadati</taxon>
        <taxon>Pseudomonadota</taxon>
        <taxon>Alphaproteobacteria</taxon>
        <taxon>Rhodobacterales</taxon>
        <taxon>Paracoccaceae</taxon>
        <taxon>Aquimixticola</taxon>
    </lineage>
</organism>
<dbReference type="GO" id="GO:0140359">
    <property type="term" value="F:ABC-type transporter activity"/>
    <property type="evidence" value="ECO:0007669"/>
    <property type="project" value="InterPro"/>
</dbReference>
<keyword evidence="7" id="KW-0972">Capsule biogenesis/degradation</keyword>
<dbReference type="GO" id="GO:0015920">
    <property type="term" value="P:lipopolysaccharide transport"/>
    <property type="evidence" value="ECO:0007669"/>
    <property type="project" value="TreeGrafter"/>
</dbReference>
<dbReference type="GO" id="GO:0043190">
    <property type="term" value="C:ATP-binding cassette (ABC) transporter complex"/>
    <property type="evidence" value="ECO:0007669"/>
    <property type="project" value="InterPro"/>
</dbReference>
<feature type="transmembrane region" description="Helical" evidence="11">
    <location>
        <begin position="41"/>
        <end position="62"/>
    </location>
</feature>
<feature type="domain" description="ABC transmembrane type-2" evidence="12">
    <location>
        <begin position="40"/>
        <end position="261"/>
    </location>
</feature>
<feature type="transmembrane region" description="Helical" evidence="11">
    <location>
        <begin position="241"/>
        <end position="258"/>
    </location>
</feature>
<dbReference type="RefSeq" id="WP_085835019.1">
    <property type="nucleotide sequence ID" value="NZ_FWFS01000001.1"/>
</dbReference>
<evidence type="ECO:0000256" key="10">
    <source>
        <dbReference type="ARBA" id="ARBA00023136"/>
    </source>
</evidence>
<comment type="similarity">
    <text evidence="2 11">Belongs to the ABC-2 integral membrane protein family.</text>
</comment>
<feature type="transmembrane region" description="Helical" evidence="11">
    <location>
        <begin position="112"/>
        <end position="136"/>
    </location>
</feature>
<evidence type="ECO:0000256" key="6">
    <source>
        <dbReference type="ARBA" id="ARBA00022692"/>
    </source>
</evidence>
<dbReference type="Pfam" id="PF01061">
    <property type="entry name" value="ABC2_membrane"/>
    <property type="match status" value="1"/>
</dbReference>
<proteinExistence type="inferred from homology"/>
<gene>
    <name evidence="13" type="primary">kpsM</name>
    <name evidence="13" type="ORF">AQS8620_00275</name>
</gene>
<dbReference type="InterPro" id="IPR000412">
    <property type="entry name" value="ABC_2_transport"/>
</dbReference>
<keyword evidence="6 11" id="KW-0812">Transmembrane</keyword>
<evidence type="ECO:0000256" key="11">
    <source>
        <dbReference type="RuleBase" id="RU361157"/>
    </source>
</evidence>
<accession>A0A1Y5REN3</accession>
<evidence type="ECO:0000313" key="14">
    <source>
        <dbReference type="Proteomes" id="UP000193862"/>
    </source>
</evidence>
<dbReference type="Proteomes" id="UP000193862">
    <property type="component" value="Unassembled WGS sequence"/>
</dbReference>
<sequence>MLPLPQARTRKPHRLLFPGGRRIGALILREMVTTYGRNPGGYIWAVLEPALGIALLTLVFSLTFASPALGRNFPIFYATGLLPFLMFVEITNKLSQSINFSRPLLTYPKVNVVYALLARFILATITQLMVVYILLIGIMLCWDTQLVPDLPRVTETYAVVALLALGMGTLNCYLTTRFPIYQRIWSIIMRPMFLLCGAVFLFDAIPDRFQNILWYNPLVHVVGMSRQAFYASYAGEYVSPLYVYLFSLTTLLIGLLLIRREEHFLINER</sequence>
<keyword evidence="4 11" id="KW-1003">Cell membrane</keyword>
<evidence type="ECO:0000256" key="4">
    <source>
        <dbReference type="ARBA" id="ARBA00022475"/>
    </source>
</evidence>
<keyword evidence="10 11" id="KW-0472">Membrane</keyword>
<evidence type="ECO:0000256" key="5">
    <source>
        <dbReference type="ARBA" id="ARBA00022597"/>
    </source>
</evidence>